<accession>A0ABW9KRZ5</accession>
<protein>
    <submittedName>
        <fullName evidence="1">Uncharacterized protein</fullName>
    </submittedName>
</protein>
<dbReference type="RefSeq" id="WP_263414556.1">
    <property type="nucleotide sequence ID" value="NZ_BAABBH010000001.1"/>
</dbReference>
<sequence>MRELKVKVESLREQIASVDKRLSEQIASVDKRLSEQISALERHISDKFEASHARTDAQFHALLAAINQSKAENELVVYKQVSALAERVSVIEAKLQQQTEARAA</sequence>
<evidence type="ECO:0000313" key="1">
    <source>
        <dbReference type="EMBL" id="MFN2977274.1"/>
    </source>
</evidence>
<organism evidence="1 2">
    <name type="scientific">Terriglobus aquaticus</name>
    <dbReference type="NCBI Taxonomy" id="940139"/>
    <lineage>
        <taxon>Bacteria</taxon>
        <taxon>Pseudomonadati</taxon>
        <taxon>Acidobacteriota</taxon>
        <taxon>Terriglobia</taxon>
        <taxon>Terriglobales</taxon>
        <taxon>Acidobacteriaceae</taxon>
        <taxon>Terriglobus</taxon>
    </lineage>
</organism>
<proteinExistence type="predicted"/>
<evidence type="ECO:0000313" key="2">
    <source>
        <dbReference type="Proteomes" id="UP001634747"/>
    </source>
</evidence>
<dbReference type="Proteomes" id="UP001634747">
    <property type="component" value="Unassembled WGS sequence"/>
</dbReference>
<gene>
    <name evidence="1" type="ORF">ACK2TP_16005</name>
</gene>
<name>A0ABW9KRZ5_9BACT</name>
<reference evidence="1 2" key="1">
    <citation type="submission" date="2024-12" db="EMBL/GenBank/DDBJ databases">
        <authorList>
            <person name="Lee Y."/>
        </authorList>
    </citation>
    <scope>NUCLEOTIDE SEQUENCE [LARGE SCALE GENOMIC DNA]</scope>
    <source>
        <strain evidence="1 2">03SUJ4</strain>
    </source>
</reference>
<keyword evidence="2" id="KW-1185">Reference proteome</keyword>
<dbReference type="EMBL" id="JBJYXY010000001">
    <property type="protein sequence ID" value="MFN2977274.1"/>
    <property type="molecule type" value="Genomic_DNA"/>
</dbReference>
<comment type="caution">
    <text evidence="1">The sequence shown here is derived from an EMBL/GenBank/DDBJ whole genome shotgun (WGS) entry which is preliminary data.</text>
</comment>